<reference evidence="2" key="1">
    <citation type="submission" date="2021-02" db="EMBL/GenBank/DDBJ databases">
        <authorList>
            <person name="Dougan E. K."/>
            <person name="Rhodes N."/>
            <person name="Thang M."/>
            <person name="Chan C."/>
        </authorList>
    </citation>
    <scope>NUCLEOTIDE SEQUENCE</scope>
</reference>
<gene>
    <name evidence="2" type="ORF">PGLA2088_LOCUS47730</name>
</gene>
<dbReference type="Proteomes" id="UP000626109">
    <property type="component" value="Unassembled WGS sequence"/>
</dbReference>
<protein>
    <submittedName>
        <fullName evidence="2">Uncharacterized protein</fullName>
    </submittedName>
</protein>
<name>A0A813LXC3_POLGL</name>
<accession>A0A813LXC3</accession>
<proteinExistence type="predicted"/>
<feature type="region of interest" description="Disordered" evidence="1">
    <location>
        <begin position="1"/>
        <end position="23"/>
    </location>
</feature>
<organism evidence="2 3">
    <name type="scientific">Polarella glacialis</name>
    <name type="common">Dinoflagellate</name>
    <dbReference type="NCBI Taxonomy" id="89957"/>
    <lineage>
        <taxon>Eukaryota</taxon>
        <taxon>Sar</taxon>
        <taxon>Alveolata</taxon>
        <taxon>Dinophyceae</taxon>
        <taxon>Suessiales</taxon>
        <taxon>Suessiaceae</taxon>
        <taxon>Polarella</taxon>
    </lineage>
</organism>
<dbReference type="EMBL" id="CAJNNW010036526">
    <property type="protein sequence ID" value="CAE8735238.1"/>
    <property type="molecule type" value="Genomic_DNA"/>
</dbReference>
<comment type="caution">
    <text evidence="2">The sequence shown here is derived from an EMBL/GenBank/DDBJ whole genome shotgun (WGS) entry which is preliminary data.</text>
</comment>
<evidence type="ECO:0000256" key="1">
    <source>
        <dbReference type="SAM" id="MobiDB-lite"/>
    </source>
</evidence>
<dbReference type="AlphaFoldDB" id="A0A813LXC3"/>
<evidence type="ECO:0000313" key="2">
    <source>
        <dbReference type="EMBL" id="CAE8735238.1"/>
    </source>
</evidence>
<sequence>MQTLASVTKKALQKSKVRRQEQRNRCQELAKRVMNLQAEKAMAVRVCQENKSSFELRLSELGMTGGSGGEKKVLGALPRLGLAADFQLPPPSVLRAAETPAAGGTAHRRELRAISERLERHAEWLQSRAKEGTSAVTA</sequence>
<evidence type="ECO:0000313" key="3">
    <source>
        <dbReference type="Proteomes" id="UP000626109"/>
    </source>
</evidence>